<sequence>MALITCTECGKEFSEKASACPNCGCPTEEILKELATVSTADNEVPRYEIDEKTIDIAIEKGIVNEPSDLIITAGKYTDSGFLSTLTHILYVAKDSFYLCRFDKAEENPKEDIIVKLDYTNDAINQLTYDYEMRKFNGNFGFNASKIKADKDRSRDAYYEILKKVDCKKAEDFYKIFYLDAPYCPKCHSLNIGYEFVQDSAKTKGKSEVRKKSVVTRAGNSLGRAGMIAATGGLWALTPKKSKYKEKKSSKTDINSKQMAICQDCGKSWEVK</sequence>
<evidence type="ECO:0008006" key="3">
    <source>
        <dbReference type="Google" id="ProtNLM"/>
    </source>
</evidence>
<dbReference type="Proteomes" id="UP000095598">
    <property type="component" value="Unassembled WGS sequence"/>
</dbReference>
<reference evidence="1 2" key="1">
    <citation type="submission" date="2015-09" db="EMBL/GenBank/DDBJ databases">
        <authorList>
            <consortium name="Pathogen Informatics"/>
        </authorList>
    </citation>
    <scope>NUCLEOTIDE SEQUENCE [LARGE SCALE GENOMIC DNA]</scope>
    <source>
        <strain evidence="1 2">2789STDY5608868</strain>
    </source>
</reference>
<name>A0A173U0G9_ANAHA</name>
<evidence type="ECO:0000313" key="1">
    <source>
        <dbReference type="EMBL" id="CUN07585.1"/>
    </source>
</evidence>
<protein>
    <recommendedName>
        <fullName evidence="3">Zinc ribbon domain-containing protein</fullName>
    </recommendedName>
</protein>
<gene>
    <name evidence="1" type="ORF">ERS852425_02459</name>
</gene>
<organism evidence="1 2">
    <name type="scientific">Anaerostipes hadrus</name>
    <dbReference type="NCBI Taxonomy" id="649756"/>
    <lineage>
        <taxon>Bacteria</taxon>
        <taxon>Bacillati</taxon>
        <taxon>Bacillota</taxon>
        <taxon>Clostridia</taxon>
        <taxon>Lachnospirales</taxon>
        <taxon>Lachnospiraceae</taxon>
        <taxon>Anaerostipes</taxon>
    </lineage>
</organism>
<dbReference type="RefSeq" id="WP_055259301.1">
    <property type="nucleotide sequence ID" value="NZ_CYXT01000020.1"/>
</dbReference>
<dbReference type="EMBL" id="CYXT01000020">
    <property type="protein sequence ID" value="CUN07585.1"/>
    <property type="molecule type" value="Genomic_DNA"/>
</dbReference>
<dbReference type="AlphaFoldDB" id="A0A173U0G9"/>
<accession>A0A173U0G9</accession>
<proteinExistence type="predicted"/>
<evidence type="ECO:0000313" key="2">
    <source>
        <dbReference type="Proteomes" id="UP000095598"/>
    </source>
</evidence>